<dbReference type="AlphaFoldDB" id="A0A0D9V6F2"/>
<accession>A0A0D9V6F2</accession>
<protein>
    <submittedName>
        <fullName evidence="1">Uncharacterized protein</fullName>
    </submittedName>
</protein>
<dbReference type="PANTHER" id="PTHR18868:SF38">
    <property type="entry name" value="OS01G0776500 PROTEIN"/>
    <property type="match status" value="1"/>
</dbReference>
<keyword evidence="2" id="KW-1185">Reference proteome</keyword>
<reference evidence="1" key="3">
    <citation type="submission" date="2015-04" db="UniProtKB">
        <authorList>
            <consortium name="EnsemblPlants"/>
        </authorList>
    </citation>
    <scope>IDENTIFICATION</scope>
</reference>
<proteinExistence type="predicted"/>
<dbReference type="InterPro" id="IPR009003">
    <property type="entry name" value="Peptidase_S1_PA"/>
</dbReference>
<dbReference type="SUPFAM" id="SSF50494">
    <property type="entry name" value="Trypsin-like serine proteases"/>
    <property type="match status" value="2"/>
</dbReference>
<sequence>MGLGGEGGRIEVRYEGNAVIGCLDEYDLEHEIAFVKVMTDLDVHELVPNHVAEFLPRGKVVSVGCDISGKLMTTDGMLISDSNGREDTKEFMLSTCKISEDWEGGALFDSDENLVGMNLFFVMGRSFFLPISMILERLEYFRTSHRRRKFFALAAKLKAVRCCILMPWFDHISFGEVLMLMLFRRVGGRLAADMPKSLLEDIRCEDQFECLDSMGYPKPSIVPSTYKPDGMVITNTFEETFGNILKVLLPNKKHTEGTLQHCNLHYNVALVSVKNFRALCPANLHHKQGNAGIGGPLVDFDGKYIGINFYDAIVGTPYLSWTSILRVLAHFDEERTIDKVGNGDSPSGVLDWKMAGDRSVRPNSWPVPQPYWCHPDKLPVKDDDSGSPVRRVYGYFNGIKFRYMC</sequence>
<dbReference type="STRING" id="77586.A0A0D9V6F2"/>
<dbReference type="Proteomes" id="UP000032180">
    <property type="component" value="Chromosome 1"/>
</dbReference>
<dbReference type="PANTHER" id="PTHR18868">
    <property type="entry name" value="OS07G0665300 PROTEIN-RELATED"/>
    <property type="match status" value="1"/>
</dbReference>
<reference evidence="2" key="2">
    <citation type="submission" date="2013-12" db="EMBL/GenBank/DDBJ databases">
        <authorList>
            <person name="Yu Y."/>
            <person name="Lee S."/>
            <person name="de Baynast K."/>
            <person name="Wissotski M."/>
            <person name="Liu L."/>
            <person name="Talag J."/>
            <person name="Goicoechea J."/>
            <person name="Angelova A."/>
            <person name="Jetty R."/>
            <person name="Kudrna D."/>
            <person name="Golser W."/>
            <person name="Rivera L."/>
            <person name="Zhang J."/>
            <person name="Wing R."/>
        </authorList>
    </citation>
    <scope>NUCLEOTIDE SEQUENCE</scope>
</reference>
<organism evidence="1 2">
    <name type="scientific">Leersia perrieri</name>
    <dbReference type="NCBI Taxonomy" id="77586"/>
    <lineage>
        <taxon>Eukaryota</taxon>
        <taxon>Viridiplantae</taxon>
        <taxon>Streptophyta</taxon>
        <taxon>Embryophyta</taxon>
        <taxon>Tracheophyta</taxon>
        <taxon>Spermatophyta</taxon>
        <taxon>Magnoliopsida</taxon>
        <taxon>Liliopsida</taxon>
        <taxon>Poales</taxon>
        <taxon>Poaceae</taxon>
        <taxon>BOP clade</taxon>
        <taxon>Oryzoideae</taxon>
        <taxon>Oryzeae</taxon>
        <taxon>Oryzinae</taxon>
        <taxon>Leersia</taxon>
    </lineage>
</organism>
<evidence type="ECO:0000313" key="1">
    <source>
        <dbReference type="EnsemblPlants" id="LPERR01G28380.1"/>
    </source>
</evidence>
<dbReference type="Gramene" id="LPERR01G28380.1">
    <property type="protein sequence ID" value="LPERR01G28380.1"/>
    <property type="gene ID" value="LPERR01G28380"/>
</dbReference>
<dbReference type="EnsemblPlants" id="LPERR01G28380.1">
    <property type="protein sequence ID" value="LPERR01G28380.1"/>
    <property type="gene ID" value="LPERR01G28380"/>
</dbReference>
<name>A0A0D9V6F2_9ORYZ</name>
<reference evidence="1 2" key="1">
    <citation type="submission" date="2012-08" db="EMBL/GenBank/DDBJ databases">
        <title>Oryza genome evolution.</title>
        <authorList>
            <person name="Wing R.A."/>
        </authorList>
    </citation>
    <scope>NUCLEOTIDE SEQUENCE</scope>
</reference>
<dbReference type="HOGENOM" id="CLU_022970_4_0_1"/>
<evidence type="ECO:0000313" key="2">
    <source>
        <dbReference type="Proteomes" id="UP000032180"/>
    </source>
</evidence>